<dbReference type="GO" id="GO:0043409">
    <property type="term" value="P:negative regulation of MAPK cascade"/>
    <property type="evidence" value="ECO:0007669"/>
    <property type="project" value="TreeGrafter"/>
</dbReference>
<organism evidence="6 7">
    <name type="scientific">Anopheles christyi</name>
    <dbReference type="NCBI Taxonomy" id="43041"/>
    <lineage>
        <taxon>Eukaryota</taxon>
        <taxon>Metazoa</taxon>
        <taxon>Ecdysozoa</taxon>
        <taxon>Arthropoda</taxon>
        <taxon>Hexapoda</taxon>
        <taxon>Insecta</taxon>
        <taxon>Pterygota</taxon>
        <taxon>Neoptera</taxon>
        <taxon>Endopterygota</taxon>
        <taxon>Diptera</taxon>
        <taxon>Nematocera</taxon>
        <taxon>Culicoidea</taxon>
        <taxon>Culicidae</taxon>
        <taxon>Anophelinae</taxon>
        <taxon>Anopheles</taxon>
    </lineage>
</organism>
<dbReference type="PANTHER" id="PTHR11202:SF3">
    <property type="entry name" value="SPROUTY-RELATED PROTEIN WITH EVH-1 DOMAIN, ISOFORM C"/>
    <property type="match status" value="1"/>
</dbReference>
<reference evidence="6" key="2">
    <citation type="submission" date="2020-05" db="UniProtKB">
        <authorList>
            <consortium name="EnsemblMetazoa"/>
        </authorList>
    </citation>
    <scope>IDENTIFICATION</scope>
    <source>
        <strain evidence="6">ACHKN1017</strain>
    </source>
</reference>
<feature type="compositionally biased region" description="Polar residues" evidence="4">
    <location>
        <begin position="118"/>
        <end position="139"/>
    </location>
</feature>
<dbReference type="InterPro" id="IPR041937">
    <property type="entry name" value="SPRE_EVH1"/>
</dbReference>
<accession>A0A182KGT1</accession>
<dbReference type="InterPro" id="IPR011993">
    <property type="entry name" value="PH-like_dom_sf"/>
</dbReference>
<feature type="region of interest" description="Disordered" evidence="4">
    <location>
        <begin position="105"/>
        <end position="166"/>
    </location>
</feature>
<dbReference type="SMART" id="SM00461">
    <property type="entry name" value="WH1"/>
    <property type="match status" value="1"/>
</dbReference>
<dbReference type="PANTHER" id="PTHR11202">
    <property type="entry name" value="SPROUTY-RELATED, EVH1 DOMAIN-CONTAINING PROTEIN FAMILY MEMBER"/>
    <property type="match status" value="1"/>
</dbReference>
<dbReference type="CDD" id="cd10574">
    <property type="entry name" value="EVH1_SPRED-like"/>
    <property type="match status" value="1"/>
</dbReference>
<evidence type="ECO:0000256" key="3">
    <source>
        <dbReference type="ARBA" id="ARBA00023136"/>
    </source>
</evidence>
<keyword evidence="7" id="KW-1185">Reference proteome</keyword>
<evidence type="ECO:0000259" key="5">
    <source>
        <dbReference type="PROSITE" id="PS50229"/>
    </source>
</evidence>
<keyword evidence="2" id="KW-1003">Cell membrane</keyword>
<feature type="compositionally biased region" description="Acidic residues" evidence="4">
    <location>
        <begin position="153"/>
        <end position="166"/>
    </location>
</feature>
<evidence type="ECO:0000256" key="2">
    <source>
        <dbReference type="ARBA" id="ARBA00022475"/>
    </source>
</evidence>
<dbReference type="GO" id="GO:0005886">
    <property type="term" value="C:plasma membrane"/>
    <property type="evidence" value="ECO:0007669"/>
    <property type="project" value="UniProtKB-SubCell"/>
</dbReference>
<proteinExistence type="predicted"/>
<sequence>MARDESTEGWLPLQGGGLANVSIRKRARLPPDGGGHEYIIYGQRISDQTVILSCVINRDLQYFKVMPTFHHWRAGKQRNGLTFQTAADARAFDKGIIRAYDDLIDGEQSPPCRMADATTPNTSNRAPASNHPTGSSDAATSKLLPLRRTTANVDDDDGDDDDETVGEDDVFMTLDLPIEPSESRSNSEGSGSHQSVDKQSQQQQQQQQSSIQYISGDKPSPLISSSKPGDEKVTPLVPGDNYSYVQITDVSIG</sequence>
<evidence type="ECO:0000256" key="4">
    <source>
        <dbReference type="SAM" id="MobiDB-lite"/>
    </source>
</evidence>
<evidence type="ECO:0000256" key="1">
    <source>
        <dbReference type="ARBA" id="ARBA00004202"/>
    </source>
</evidence>
<feature type="region of interest" description="Disordered" evidence="4">
    <location>
        <begin position="178"/>
        <end position="253"/>
    </location>
</feature>
<keyword evidence="3" id="KW-0472">Membrane</keyword>
<evidence type="ECO:0000313" key="6">
    <source>
        <dbReference type="EnsemblMetazoa" id="ACHR009969-PA"/>
    </source>
</evidence>
<feature type="domain" description="WH1" evidence="5">
    <location>
        <begin position="1"/>
        <end position="103"/>
    </location>
</feature>
<dbReference type="VEuPathDB" id="VectorBase:ACHR009969"/>
<dbReference type="Proteomes" id="UP000075881">
    <property type="component" value="Unassembled WGS sequence"/>
</dbReference>
<feature type="compositionally biased region" description="Polar residues" evidence="4">
    <location>
        <begin position="243"/>
        <end position="253"/>
    </location>
</feature>
<dbReference type="FunFam" id="2.30.29.30:FF:000052">
    <property type="entry name" value="Sprouty-related, EVH1 domain containing 2"/>
    <property type="match status" value="1"/>
</dbReference>
<dbReference type="SUPFAM" id="SSF50729">
    <property type="entry name" value="PH domain-like"/>
    <property type="match status" value="1"/>
</dbReference>
<dbReference type="Pfam" id="PF00568">
    <property type="entry name" value="WH1"/>
    <property type="match status" value="1"/>
</dbReference>
<feature type="compositionally biased region" description="Low complexity" evidence="4">
    <location>
        <begin position="183"/>
        <end position="212"/>
    </location>
</feature>
<reference evidence="7" key="1">
    <citation type="submission" date="2013-03" db="EMBL/GenBank/DDBJ databases">
        <title>The Genome Sequence of Anopheles christyi ACHKN1017.</title>
        <authorList>
            <consortium name="The Broad Institute Genomics Platform"/>
            <person name="Neafsey D.E."/>
            <person name="Besansky N."/>
            <person name="Walker B."/>
            <person name="Young S.K."/>
            <person name="Zeng Q."/>
            <person name="Gargeya S."/>
            <person name="Fitzgerald M."/>
            <person name="Haas B."/>
            <person name="Abouelleil A."/>
            <person name="Allen A.W."/>
            <person name="Alvarado L."/>
            <person name="Arachchi H.M."/>
            <person name="Berlin A.M."/>
            <person name="Chapman S.B."/>
            <person name="Gainer-Dewar J."/>
            <person name="Goldberg J."/>
            <person name="Griggs A."/>
            <person name="Gujja S."/>
            <person name="Hansen M."/>
            <person name="Howarth C."/>
            <person name="Imamovic A."/>
            <person name="Ireland A."/>
            <person name="Larimer J."/>
            <person name="McCowan C."/>
            <person name="Murphy C."/>
            <person name="Pearson M."/>
            <person name="Poon T.W."/>
            <person name="Priest M."/>
            <person name="Roberts A."/>
            <person name="Saif S."/>
            <person name="Shea T."/>
            <person name="Sisk P."/>
            <person name="Sykes S."/>
            <person name="Wortman J."/>
            <person name="Nusbaum C."/>
            <person name="Birren B."/>
        </authorList>
    </citation>
    <scope>NUCLEOTIDE SEQUENCE [LARGE SCALE GENOMIC DNA]</scope>
    <source>
        <strain evidence="7">ACHKN1017</strain>
    </source>
</reference>
<dbReference type="PROSITE" id="PS50229">
    <property type="entry name" value="WH1"/>
    <property type="match status" value="1"/>
</dbReference>
<protein>
    <submittedName>
        <fullName evidence="6">WH1 domain-containing protein</fullName>
    </submittedName>
</protein>
<comment type="subcellular location">
    <subcellularLocation>
        <location evidence="1">Cell membrane</location>
        <topology evidence="1">Peripheral membrane protein</topology>
    </subcellularLocation>
</comment>
<dbReference type="Gene3D" id="2.30.29.30">
    <property type="entry name" value="Pleckstrin-homology domain (PH domain)/Phosphotyrosine-binding domain (PTB)"/>
    <property type="match status" value="1"/>
</dbReference>
<dbReference type="AlphaFoldDB" id="A0A182KGT1"/>
<dbReference type="EnsemblMetazoa" id="ACHR009969-RA">
    <property type="protein sequence ID" value="ACHR009969-PA"/>
    <property type="gene ID" value="ACHR009969"/>
</dbReference>
<name>A0A182KGT1_9DIPT</name>
<dbReference type="GO" id="GO:0019901">
    <property type="term" value="F:protein kinase binding"/>
    <property type="evidence" value="ECO:0007669"/>
    <property type="project" value="TreeGrafter"/>
</dbReference>
<dbReference type="InterPro" id="IPR000697">
    <property type="entry name" value="WH1/EVH1_dom"/>
</dbReference>
<dbReference type="STRING" id="43041.A0A182KGT1"/>
<evidence type="ECO:0000313" key="7">
    <source>
        <dbReference type="Proteomes" id="UP000075881"/>
    </source>
</evidence>